<sequence length="166" mass="18966">MYHRVIINQFPMSLLSCLSSLSFQSACCQVVIRVQPRQLVQSAGCLRHMGASGALHLQVCIPVCGMESKRRRRSSQAQRKPLLFFPPSLFFLIYLFLYVFYRHAWPAFRRKEPMQSWPGRNHIVLPGAVEESSSLRQSLVGKREPASWWWLILNPSGCAGIDDACE</sequence>
<dbReference type="AlphaFoldDB" id="A0AAD8UZN3"/>
<dbReference type="RefSeq" id="XP_060410579.1">
    <property type="nucleotide sequence ID" value="XM_060552578.1"/>
</dbReference>
<keyword evidence="1" id="KW-0472">Membrane</keyword>
<dbReference type="PROSITE" id="PS51257">
    <property type="entry name" value="PROKAR_LIPOPROTEIN"/>
    <property type="match status" value="1"/>
</dbReference>
<feature type="signal peptide" evidence="2">
    <location>
        <begin position="1"/>
        <end position="28"/>
    </location>
</feature>
<keyword evidence="1" id="KW-1133">Transmembrane helix</keyword>
<dbReference type="EMBL" id="JAHLJV010000066">
    <property type="protein sequence ID" value="KAK1579455.1"/>
    <property type="molecule type" value="Genomic_DNA"/>
</dbReference>
<evidence type="ECO:0000313" key="3">
    <source>
        <dbReference type="EMBL" id="KAK1579455.1"/>
    </source>
</evidence>
<accession>A0AAD8UZN3</accession>
<organism evidence="3 4">
    <name type="scientific">Colletotrichum navitas</name>
    <dbReference type="NCBI Taxonomy" id="681940"/>
    <lineage>
        <taxon>Eukaryota</taxon>
        <taxon>Fungi</taxon>
        <taxon>Dikarya</taxon>
        <taxon>Ascomycota</taxon>
        <taxon>Pezizomycotina</taxon>
        <taxon>Sordariomycetes</taxon>
        <taxon>Hypocreomycetidae</taxon>
        <taxon>Glomerellales</taxon>
        <taxon>Glomerellaceae</taxon>
        <taxon>Colletotrichum</taxon>
        <taxon>Colletotrichum graminicola species complex</taxon>
    </lineage>
</organism>
<name>A0AAD8UZN3_9PEZI</name>
<keyword evidence="2" id="KW-0732">Signal</keyword>
<keyword evidence="1" id="KW-0812">Transmembrane</keyword>
<proteinExistence type="predicted"/>
<dbReference type="Proteomes" id="UP001230504">
    <property type="component" value="Unassembled WGS sequence"/>
</dbReference>
<protein>
    <submittedName>
        <fullName evidence="3">Uncharacterized protein</fullName>
    </submittedName>
</protein>
<comment type="caution">
    <text evidence="3">The sequence shown here is derived from an EMBL/GenBank/DDBJ whole genome shotgun (WGS) entry which is preliminary data.</text>
</comment>
<reference evidence="3" key="1">
    <citation type="submission" date="2021-06" db="EMBL/GenBank/DDBJ databases">
        <title>Comparative genomics, transcriptomics and evolutionary studies reveal genomic signatures of adaptation to plant cell wall in hemibiotrophic fungi.</title>
        <authorList>
            <consortium name="DOE Joint Genome Institute"/>
            <person name="Baroncelli R."/>
            <person name="Diaz J.F."/>
            <person name="Benocci T."/>
            <person name="Peng M."/>
            <person name="Battaglia E."/>
            <person name="Haridas S."/>
            <person name="Andreopoulos W."/>
            <person name="Labutti K."/>
            <person name="Pangilinan J."/>
            <person name="Floch G.L."/>
            <person name="Makela M.R."/>
            <person name="Henrissat B."/>
            <person name="Grigoriev I.V."/>
            <person name="Crouch J.A."/>
            <person name="De Vries R.P."/>
            <person name="Sukno S.A."/>
            <person name="Thon M.R."/>
        </authorList>
    </citation>
    <scope>NUCLEOTIDE SEQUENCE</scope>
    <source>
        <strain evidence="3">CBS 125086</strain>
    </source>
</reference>
<evidence type="ECO:0000256" key="2">
    <source>
        <dbReference type="SAM" id="SignalP"/>
    </source>
</evidence>
<evidence type="ECO:0000313" key="4">
    <source>
        <dbReference type="Proteomes" id="UP001230504"/>
    </source>
</evidence>
<gene>
    <name evidence="3" type="ORF">LY79DRAFT_342705</name>
</gene>
<feature type="chain" id="PRO_5042032797" evidence="2">
    <location>
        <begin position="29"/>
        <end position="166"/>
    </location>
</feature>
<keyword evidence="4" id="KW-1185">Reference proteome</keyword>
<evidence type="ECO:0000256" key="1">
    <source>
        <dbReference type="SAM" id="Phobius"/>
    </source>
</evidence>
<feature type="transmembrane region" description="Helical" evidence="1">
    <location>
        <begin position="82"/>
        <end position="101"/>
    </location>
</feature>
<dbReference type="GeneID" id="85436818"/>